<dbReference type="RefSeq" id="WP_369227698.1">
    <property type="nucleotide sequence ID" value="NZ_CP163441.1"/>
</dbReference>
<evidence type="ECO:0000313" key="1">
    <source>
        <dbReference type="EMBL" id="XDQ49029.1"/>
    </source>
</evidence>
<sequence length="89" mass="9699">MRRLPAAARLLLFRRALGPSGGWWPRDRVEGVVPVRTSRRVTGAVVRGPEARLDVTAPGGEHESIAVDQVPAATGYRLDLDALPFLMAR</sequence>
<reference evidence="1" key="1">
    <citation type="submission" date="2024-07" db="EMBL/GenBank/DDBJ databases">
        <authorList>
            <person name="Yu S.T."/>
        </authorList>
    </citation>
    <scope>NUCLEOTIDE SEQUENCE</scope>
    <source>
        <strain evidence="1">R39</strain>
    </source>
</reference>
<organism evidence="1">
    <name type="scientific">Streptomyces sp. R39</name>
    <dbReference type="NCBI Taxonomy" id="3238631"/>
    <lineage>
        <taxon>Bacteria</taxon>
        <taxon>Bacillati</taxon>
        <taxon>Actinomycetota</taxon>
        <taxon>Actinomycetes</taxon>
        <taxon>Kitasatosporales</taxon>
        <taxon>Streptomycetaceae</taxon>
        <taxon>Streptomyces</taxon>
    </lineage>
</organism>
<accession>A0AB39R2F0</accession>
<dbReference type="EMBL" id="CP163441">
    <property type="protein sequence ID" value="XDQ49029.1"/>
    <property type="molecule type" value="Genomic_DNA"/>
</dbReference>
<protein>
    <submittedName>
        <fullName evidence="1">Uncharacterized protein</fullName>
    </submittedName>
</protein>
<dbReference type="AlphaFoldDB" id="A0AB39R2F0"/>
<proteinExistence type="predicted"/>
<name>A0AB39R2F0_9ACTN</name>
<gene>
    <name evidence="1" type="ORF">AB5J52_45940</name>
</gene>